<evidence type="ECO:0000313" key="2">
    <source>
        <dbReference type="EMBL" id="PPC79456.1"/>
    </source>
</evidence>
<dbReference type="AlphaFoldDB" id="A0A2S5KYW3"/>
<sequence length="380" mass="42244">MIRKPTVLMALLRHPMTAGIVLTAALLLLLSCKAMANTTFSQQVLLDRLNQPWSVTFLSEQEVLITEKGGALLQVNLQTRQRQHISGLPTSTVHGQGGLLDVVLHPDFNTNHWLYLTYTRQVGKQFTTALARGRLSGNTLSDVKELLISKAASDTGHHFGSRLAFDKHGYLYMSVGERGDRHNAQMLTNHAGKILRLRDDGSVPPDNPFAGRTDALPEIYSYGHRNPQGLAYDPKTDRMWSHEHGPRGGDEVNLLVKGANYGWPLVTFGREYSGLSITSETTRPGIEPPRWVWVPSIAPSGLAVYRGKAFHDWQGDLLLGGLAGQLLVQLEMNEDQVIQEDRYQQQNLHQRVRDVRVGPDGLIYLLTDGANAQLIRLSPL</sequence>
<proteinExistence type="predicted"/>
<name>A0A2S5KYW3_9PROT</name>
<protein>
    <submittedName>
        <fullName evidence="2">Glucose dehydrogenase</fullName>
    </submittedName>
</protein>
<dbReference type="OrthoDB" id="9770043at2"/>
<organism evidence="2 3">
    <name type="scientific">Proteobacteria bacterium 228</name>
    <dbReference type="NCBI Taxonomy" id="2083153"/>
    <lineage>
        <taxon>Bacteria</taxon>
        <taxon>Pseudomonadati</taxon>
        <taxon>Pseudomonadota</taxon>
    </lineage>
</organism>
<dbReference type="PANTHER" id="PTHR19328:SF75">
    <property type="entry name" value="ALDOSE SUGAR DEHYDROGENASE YLII"/>
    <property type="match status" value="1"/>
</dbReference>
<dbReference type="EMBL" id="PRLP01000001">
    <property type="protein sequence ID" value="PPC79456.1"/>
    <property type="molecule type" value="Genomic_DNA"/>
</dbReference>
<evidence type="ECO:0000313" key="3">
    <source>
        <dbReference type="Proteomes" id="UP000238196"/>
    </source>
</evidence>
<dbReference type="Proteomes" id="UP000238196">
    <property type="component" value="Unassembled WGS sequence"/>
</dbReference>
<dbReference type="Pfam" id="PF07995">
    <property type="entry name" value="GSDH"/>
    <property type="match status" value="1"/>
</dbReference>
<accession>A0A2S5KYW3</accession>
<gene>
    <name evidence="2" type="ORF">C4K68_00645</name>
</gene>
<evidence type="ECO:0000259" key="1">
    <source>
        <dbReference type="Pfam" id="PF07995"/>
    </source>
</evidence>
<comment type="caution">
    <text evidence="2">The sequence shown here is derived from an EMBL/GenBank/DDBJ whole genome shotgun (WGS) entry which is preliminary data.</text>
</comment>
<dbReference type="PANTHER" id="PTHR19328">
    <property type="entry name" value="HEDGEHOG-INTERACTING PROTEIN"/>
    <property type="match status" value="1"/>
</dbReference>
<dbReference type="InterPro" id="IPR011041">
    <property type="entry name" value="Quinoprot_gluc/sorb_DH_b-prop"/>
</dbReference>
<dbReference type="InterPro" id="IPR011042">
    <property type="entry name" value="6-blade_b-propeller_TolB-like"/>
</dbReference>
<dbReference type="SUPFAM" id="SSF50952">
    <property type="entry name" value="Soluble quinoprotein glucose dehydrogenase"/>
    <property type="match status" value="1"/>
</dbReference>
<dbReference type="PROSITE" id="PS51257">
    <property type="entry name" value="PROKAR_LIPOPROTEIN"/>
    <property type="match status" value="1"/>
</dbReference>
<reference evidence="2 3" key="1">
    <citation type="submission" date="2018-02" db="EMBL/GenBank/DDBJ databases">
        <title>novel marine gammaproteobacteria from coastal saline agro ecosystem.</title>
        <authorList>
            <person name="Krishnan R."/>
            <person name="Ramesh Kumar N."/>
        </authorList>
    </citation>
    <scope>NUCLEOTIDE SEQUENCE [LARGE SCALE GENOMIC DNA]</scope>
    <source>
        <strain evidence="2 3">228</strain>
    </source>
</reference>
<feature type="domain" description="Glucose/Sorbosone dehydrogenase" evidence="1">
    <location>
        <begin position="49"/>
        <end position="376"/>
    </location>
</feature>
<dbReference type="Gene3D" id="2.120.10.30">
    <property type="entry name" value="TolB, C-terminal domain"/>
    <property type="match status" value="1"/>
</dbReference>
<dbReference type="InterPro" id="IPR012938">
    <property type="entry name" value="Glc/Sorbosone_DH"/>
</dbReference>